<dbReference type="SUPFAM" id="SSF55315">
    <property type="entry name" value="L30e-like"/>
    <property type="match status" value="1"/>
</dbReference>
<dbReference type="Proteomes" id="UP001212152">
    <property type="component" value="Unassembled WGS sequence"/>
</dbReference>
<dbReference type="GO" id="GO:0031120">
    <property type="term" value="P:snRNA pseudouridine synthesis"/>
    <property type="evidence" value="ECO:0007669"/>
    <property type="project" value="UniProtKB-UniRule"/>
</dbReference>
<dbReference type="EMBL" id="JADGJQ010000062">
    <property type="protein sequence ID" value="KAJ3174663.1"/>
    <property type="molecule type" value="Genomic_DNA"/>
</dbReference>
<reference evidence="11" key="1">
    <citation type="submission" date="2020-05" db="EMBL/GenBank/DDBJ databases">
        <title>Phylogenomic resolution of chytrid fungi.</title>
        <authorList>
            <person name="Stajich J.E."/>
            <person name="Amses K."/>
            <person name="Simmons R."/>
            <person name="Seto K."/>
            <person name="Myers J."/>
            <person name="Bonds A."/>
            <person name="Quandt C.A."/>
            <person name="Barry K."/>
            <person name="Liu P."/>
            <person name="Grigoriev I."/>
            <person name="Longcore J.E."/>
            <person name="James T.Y."/>
        </authorList>
    </citation>
    <scope>NUCLEOTIDE SEQUENCE</scope>
    <source>
        <strain evidence="11">JEL0379</strain>
    </source>
</reference>
<dbReference type="InterPro" id="IPR018492">
    <property type="entry name" value="Ribosomal_eL8/Nhp2"/>
</dbReference>
<organism evidence="11 12">
    <name type="scientific">Geranomyces variabilis</name>
    <dbReference type="NCBI Taxonomy" id="109894"/>
    <lineage>
        <taxon>Eukaryota</taxon>
        <taxon>Fungi</taxon>
        <taxon>Fungi incertae sedis</taxon>
        <taxon>Chytridiomycota</taxon>
        <taxon>Chytridiomycota incertae sedis</taxon>
        <taxon>Chytridiomycetes</taxon>
        <taxon>Spizellomycetales</taxon>
        <taxon>Powellomycetaceae</taxon>
        <taxon>Geranomyces</taxon>
    </lineage>
</organism>
<comment type="similarity">
    <text evidence="2 8">Belongs to the eukaryotic ribosomal protein eL8 family.</text>
</comment>
<dbReference type="GO" id="GO:0031429">
    <property type="term" value="C:box H/ACA snoRNP complex"/>
    <property type="evidence" value="ECO:0007669"/>
    <property type="project" value="UniProtKB-UniRule"/>
</dbReference>
<gene>
    <name evidence="11" type="ORF">HDU87_007035</name>
</gene>
<protein>
    <recommendedName>
        <fullName evidence="8">H/ACA ribonucleoprotein complex subunit 2</fullName>
    </recommendedName>
    <alternativeName>
        <fullName evidence="8">Nucleolar protein family A member 2</fullName>
    </alternativeName>
</protein>
<feature type="compositionally biased region" description="Low complexity" evidence="9">
    <location>
        <begin position="12"/>
        <end position="27"/>
    </location>
</feature>
<dbReference type="InterPro" id="IPR004038">
    <property type="entry name" value="Ribosomal_eL8/eL30/eS12/Gad45"/>
</dbReference>
<evidence type="ECO:0000256" key="2">
    <source>
        <dbReference type="ARBA" id="ARBA00007337"/>
    </source>
</evidence>
<dbReference type="GO" id="GO:0000398">
    <property type="term" value="P:mRNA splicing, via spliceosome"/>
    <property type="evidence" value="ECO:0007669"/>
    <property type="project" value="UniProtKB-UniRule"/>
</dbReference>
<keyword evidence="6 8" id="KW-0539">Nucleus</keyword>
<evidence type="ECO:0000256" key="1">
    <source>
        <dbReference type="ARBA" id="ARBA00004604"/>
    </source>
</evidence>
<evidence type="ECO:0000313" key="11">
    <source>
        <dbReference type="EMBL" id="KAJ3174663.1"/>
    </source>
</evidence>
<dbReference type="PRINTS" id="PR00883">
    <property type="entry name" value="NUCLEARHMG"/>
</dbReference>
<comment type="function">
    <text evidence="8">Required for ribosome biogenesis. Part of a complex which catalyzes pseudouridylation of rRNA. This involves the isomerization of uridine such that the ribose is subsequently attached to C5, instead of the normal N1. Pseudouridine ('psi') residues may serve to stabilize the conformation of rRNAs.</text>
</comment>
<dbReference type="PANTHER" id="PTHR23105">
    <property type="entry name" value="RIBOSOMAL PROTEIN L7AE FAMILY MEMBER"/>
    <property type="match status" value="1"/>
</dbReference>
<evidence type="ECO:0000256" key="7">
    <source>
        <dbReference type="ARBA" id="ARBA00023274"/>
    </source>
</evidence>
<dbReference type="PRINTS" id="PR00881">
    <property type="entry name" value="L7ARS6FAMILY"/>
</dbReference>
<evidence type="ECO:0000256" key="8">
    <source>
        <dbReference type="RuleBase" id="RU366039"/>
    </source>
</evidence>
<dbReference type="Pfam" id="PF01248">
    <property type="entry name" value="Ribosomal_L7Ae"/>
    <property type="match status" value="1"/>
</dbReference>
<comment type="caution">
    <text evidence="11">The sequence shown here is derived from an EMBL/GenBank/DDBJ whole genome shotgun (WGS) entry which is preliminary data.</text>
</comment>
<comment type="subcellular location">
    <subcellularLocation>
        <location evidence="1 8">Nucleus</location>
        <location evidence="1 8">Nucleolus</location>
    </subcellularLocation>
</comment>
<dbReference type="InterPro" id="IPR029064">
    <property type="entry name" value="Ribosomal_eL30-like_sf"/>
</dbReference>
<feature type="region of interest" description="Disordered" evidence="9">
    <location>
        <begin position="1"/>
        <end position="28"/>
    </location>
</feature>
<keyword evidence="4" id="KW-0698">rRNA processing</keyword>
<sequence length="172" mass="18530">MAKEKKDKTPKKAPAAATEAATPGGAEDAADAVSYETRVLACNAIAHPLASKKLTKKVLKTVKKAAKTKNVRRGVKEVVKALRKGQKGVVVIAGDISPVDVITHVPIMCEEADVSYIYVPSKEELGNAGSTKRATSCILVVNKEKSEIDYADLYEEVHTEVKELNKKLITTQ</sequence>
<dbReference type="AlphaFoldDB" id="A0AAD5XK21"/>
<evidence type="ECO:0000256" key="5">
    <source>
        <dbReference type="ARBA" id="ARBA00022884"/>
    </source>
</evidence>
<dbReference type="Gene3D" id="3.30.1330.30">
    <property type="match status" value="1"/>
</dbReference>
<evidence type="ECO:0000256" key="4">
    <source>
        <dbReference type="ARBA" id="ARBA00022552"/>
    </source>
</evidence>
<evidence type="ECO:0000256" key="6">
    <source>
        <dbReference type="ARBA" id="ARBA00023242"/>
    </source>
</evidence>
<evidence type="ECO:0000256" key="3">
    <source>
        <dbReference type="ARBA" id="ARBA00022517"/>
    </source>
</evidence>
<proteinExistence type="inferred from homology"/>
<evidence type="ECO:0000256" key="9">
    <source>
        <dbReference type="SAM" id="MobiDB-lite"/>
    </source>
</evidence>
<dbReference type="InterPro" id="IPR002415">
    <property type="entry name" value="H/ACA_rnp_Nhp2-like"/>
</dbReference>
<keyword evidence="5 8" id="KW-0694">RNA-binding</keyword>
<feature type="domain" description="Ribosomal protein eL8/eL30/eS12/Gadd45" evidence="10">
    <location>
        <begin position="57"/>
        <end position="148"/>
    </location>
</feature>
<comment type="function">
    <text evidence="8">Common component of the spliceosome and rRNA processing machinery.</text>
</comment>
<evidence type="ECO:0000313" key="12">
    <source>
        <dbReference type="Proteomes" id="UP001212152"/>
    </source>
</evidence>
<name>A0AAD5XK21_9FUNG</name>
<dbReference type="GO" id="GO:0034513">
    <property type="term" value="F:box H/ACA snoRNA binding"/>
    <property type="evidence" value="ECO:0007669"/>
    <property type="project" value="UniProtKB-ARBA"/>
</dbReference>
<keyword evidence="7 8" id="KW-0687">Ribonucleoprotein</keyword>
<dbReference type="GO" id="GO:0031118">
    <property type="term" value="P:rRNA pseudouridine synthesis"/>
    <property type="evidence" value="ECO:0007669"/>
    <property type="project" value="UniProtKB-ARBA"/>
</dbReference>
<keyword evidence="12" id="KW-1185">Reference proteome</keyword>
<keyword evidence="3" id="KW-0690">Ribosome biogenesis</keyword>
<dbReference type="FunFam" id="3.30.1330.30:FF:000015">
    <property type="entry name" value="H/ACA ribonucleoprotein complex subunit NHP2"/>
    <property type="match status" value="1"/>
</dbReference>
<evidence type="ECO:0000259" key="10">
    <source>
        <dbReference type="Pfam" id="PF01248"/>
    </source>
</evidence>
<accession>A0AAD5XK21</accession>
<dbReference type="InterPro" id="IPR050257">
    <property type="entry name" value="eL8/uL1-like"/>
</dbReference>